<dbReference type="InterPro" id="IPR050772">
    <property type="entry name" value="Hydratase-Decarb/MhpD_sf"/>
</dbReference>
<organism evidence="4 5">
    <name type="scientific">Paracoccus yeei</name>
    <dbReference type="NCBI Taxonomy" id="147645"/>
    <lineage>
        <taxon>Bacteria</taxon>
        <taxon>Pseudomonadati</taxon>
        <taxon>Pseudomonadota</taxon>
        <taxon>Alphaproteobacteria</taxon>
        <taxon>Rhodobacterales</taxon>
        <taxon>Paracoccaceae</taxon>
        <taxon>Paracoccus</taxon>
    </lineage>
</organism>
<dbReference type="InterPro" id="IPR011234">
    <property type="entry name" value="Fumarylacetoacetase-like_C"/>
</dbReference>
<evidence type="ECO:0000259" key="3">
    <source>
        <dbReference type="Pfam" id="PF01557"/>
    </source>
</evidence>
<dbReference type="Pfam" id="PF01557">
    <property type="entry name" value="FAA_hydrolase"/>
    <property type="match status" value="1"/>
</dbReference>
<dbReference type="AlphaFoldDB" id="A0A2D2BX88"/>
<dbReference type="GO" id="GO:0008684">
    <property type="term" value="F:2-oxopent-4-enoate hydratase activity"/>
    <property type="evidence" value="ECO:0007669"/>
    <property type="project" value="TreeGrafter"/>
</dbReference>
<evidence type="ECO:0000256" key="1">
    <source>
        <dbReference type="ARBA" id="ARBA00023239"/>
    </source>
</evidence>
<dbReference type="Gene3D" id="3.90.850.10">
    <property type="entry name" value="Fumarylacetoacetase-like, C-terminal domain"/>
    <property type="match status" value="1"/>
</dbReference>
<dbReference type="GO" id="GO:0005737">
    <property type="term" value="C:cytoplasm"/>
    <property type="evidence" value="ECO:0007669"/>
    <property type="project" value="TreeGrafter"/>
</dbReference>
<proteinExistence type="predicted"/>
<dbReference type="SUPFAM" id="SSF56529">
    <property type="entry name" value="FAH"/>
    <property type="match status" value="1"/>
</dbReference>
<dbReference type="EMBL" id="CP024422">
    <property type="protein sequence ID" value="ATQ54844.1"/>
    <property type="molecule type" value="Genomic_DNA"/>
</dbReference>
<feature type="signal peptide" evidence="2">
    <location>
        <begin position="1"/>
        <end position="19"/>
    </location>
</feature>
<keyword evidence="2" id="KW-0732">Signal</keyword>
<dbReference type="InterPro" id="IPR036663">
    <property type="entry name" value="Fumarylacetoacetase_C_sf"/>
</dbReference>
<accession>A0A2D2BX88</accession>
<dbReference type="Proteomes" id="UP000229314">
    <property type="component" value="Chromosome"/>
</dbReference>
<dbReference type="PANTHER" id="PTHR30143">
    <property type="entry name" value="ACID HYDRATASE"/>
    <property type="match status" value="1"/>
</dbReference>
<feature type="chain" id="PRO_5013837297" evidence="2">
    <location>
        <begin position="20"/>
        <end position="279"/>
    </location>
</feature>
<name>A0A2D2BX88_9RHOB</name>
<protein>
    <submittedName>
        <fullName evidence="4">Hydratase</fullName>
    </submittedName>
</protein>
<keyword evidence="1" id="KW-0456">Lyase</keyword>
<gene>
    <name evidence="4" type="ORF">PYTT13_02860</name>
</gene>
<evidence type="ECO:0000256" key="2">
    <source>
        <dbReference type="SAM" id="SignalP"/>
    </source>
</evidence>
<reference evidence="4 5" key="1">
    <citation type="submission" date="2017-10" db="EMBL/GenBank/DDBJ databases">
        <title>Complete genome sequence of Paracoccus yeei TT13 isolated from human skin.</title>
        <authorList>
            <person name="Lee K."/>
            <person name="Lim J.Y."/>
            <person name="Hwang I."/>
        </authorList>
    </citation>
    <scope>NUCLEOTIDE SEQUENCE [LARGE SCALE GENOMIC DNA]</scope>
    <source>
        <strain evidence="4 5">TT13</strain>
    </source>
</reference>
<evidence type="ECO:0000313" key="5">
    <source>
        <dbReference type="Proteomes" id="UP000229314"/>
    </source>
</evidence>
<evidence type="ECO:0000313" key="4">
    <source>
        <dbReference type="EMBL" id="ATQ54844.1"/>
    </source>
</evidence>
<dbReference type="PANTHER" id="PTHR30143:SF0">
    <property type="entry name" value="2-KETO-4-PENTENOATE HYDRATASE"/>
    <property type="match status" value="1"/>
</dbReference>
<sequence length="279" mass="29012">MKPLIFVIFIAVAGHAAQAACPDQSLMRNAARGWIAGQRLPDPVVATMADARCAYAPFRDVLAAELGPPVGVKVGFTSAAVQSRYGISEPIAGALFAPMLVGDGSRLSLRGARSPLYEADLVVTVGDAAIMHARTRAEAAAALRDVRPFIELPDIALRQGVEPTAPLMAAYGVTPWRGVLGQGVALADLADPVGDLARMTVALKVDGRTVTTAQGSALLGHPLDVVLWLVQRGGQDLTPGMIISLGSFGTLGPALPGQRIEAEYDIAGHPMRASVTLVP</sequence>
<feature type="domain" description="Fumarylacetoacetase-like C-terminal" evidence="3">
    <location>
        <begin position="97"/>
        <end position="264"/>
    </location>
</feature>